<reference evidence="2" key="1">
    <citation type="journal article" date="2023" name="Insect Mol. Biol.">
        <title>Genome sequencing provides insights into the evolution of gene families encoding plant cell wall-degrading enzymes in longhorned beetles.</title>
        <authorList>
            <person name="Shin N.R."/>
            <person name="Okamura Y."/>
            <person name="Kirsch R."/>
            <person name="Pauchet Y."/>
        </authorList>
    </citation>
    <scope>NUCLEOTIDE SEQUENCE</scope>
    <source>
        <strain evidence="2">MMC_N1</strain>
    </source>
</reference>
<evidence type="ECO:0000313" key="3">
    <source>
        <dbReference type="Proteomes" id="UP001162164"/>
    </source>
</evidence>
<evidence type="ECO:0000313" key="2">
    <source>
        <dbReference type="EMBL" id="KAJ8978841.1"/>
    </source>
</evidence>
<proteinExistence type="predicted"/>
<protein>
    <submittedName>
        <fullName evidence="2">Uncharacterized protein</fullName>
    </submittedName>
</protein>
<sequence length="411" mass="45877">MVLSRKLVGDLNLAYDGVPSIEQEHAGAPSVSRSHRSHQSQVSILDTPNLLIPEVVHRHTESLAAGHSSHLISNDLIPGLNDEEPIRDQPSVQTSYDHAQTRPGVVVRAEENGNVTNQRDPVGRIARWAIRMQQYEFDIVHRPGKSNVVPDALSRAVPVLEEPFADQIGAVTEAKDTPIKDKWYLKQLLQVTEHPERYPLWMVDNEREVQYSGDPPDLPGTTQGVSVYDDPTAMSEAIRKVFSDVQKRLSEAYVRSRHAYNLRRRDDRFQLRQSVWKRNYVLSDATKKFTAKLAPKFSGPFTITRVLSPWTYELTDSAGRCIGTWHAKDLKAHPPDAAVDDPPPDTDDTLPNKPRLSLPCCVSGEPQTRVTGPIELTGPTAARATVQPLTPISPITVPTGLPRTSTLVFWR</sequence>
<feature type="compositionally biased region" description="Acidic residues" evidence="1">
    <location>
        <begin position="338"/>
        <end position="348"/>
    </location>
</feature>
<accession>A0ABQ9JKV9</accession>
<gene>
    <name evidence="2" type="ORF">NQ317_012045</name>
</gene>
<keyword evidence="3" id="KW-1185">Reference proteome</keyword>
<feature type="region of interest" description="Disordered" evidence="1">
    <location>
        <begin position="74"/>
        <end position="100"/>
    </location>
</feature>
<organism evidence="2 3">
    <name type="scientific">Molorchus minor</name>
    <dbReference type="NCBI Taxonomy" id="1323400"/>
    <lineage>
        <taxon>Eukaryota</taxon>
        <taxon>Metazoa</taxon>
        <taxon>Ecdysozoa</taxon>
        <taxon>Arthropoda</taxon>
        <taxon>Hexapoda</taxon>
        <taxon>Insecta</taxon>
        <taxon>Pterygota</taxon>
        <taxon>Neoptera</taxon>
        <taxon>Endopterygota</taxon>
        <taxon>Coleoptera</taxon>
        <taxon>Polyphaga</taxon>
        <taxon>Cucujiformia</taxon>
        <taxon>Chrysomeloidea</taxon>
        <taxon>Cerambycidae</taxon>
        <taxon>Lamiinae</taxon>
        <taxon>Monochamini</taxon>
        <taxon>Molorchus</taxon>
    </lineage>
</organism>
<dbReference type="EMBL" id="JAPWTJ010000397">
    <property type="protein sequence ID" value="KAJ8978841.1"/>
    <property type="molecule type" value="Genomic_DNA"/>
</dbReference>
<name>A0ABQ9JKV9_9CUCU</name>
<feature type="region of interest" description="Disordered" evidence="1">
    <location>
        <begin position="332"/>
        <end position="357"/>
    </location>
</feature>
<evidence type="ECO:0000256" key="1">
    <source>
        <dbReference type="SAM" id="MobiDB-lite"/>
    </source>
</evidence>
<comment type="caution">
    <text evidence="2">The sequence shown here is derived from an EMBL/GenBank/DDBJ whole genome shotgun (WGS) entry which is preliminary data.</text>
</comment>
<dbReference type="Proteomes" id="UP001162164">
    <property type="component" value="Unassembled WGS sequence"/>
</dbReference>